<evidence type="ECO:0000313" key="2">
    <source>
        <dbReference type="EMBL" id="UOQ58240.1"/>
    </source>
</evidence>
<evidence type="ECO:0000256" key="1">
    <source>
        <dbReference type="SAM" id="MobiDB-lite"/>
    </source>
</evidence>
<keyword evidence="3" id="KW-1185">Reference proteome</keyword>
<feature type="region of interest" description="Disordered" evidence="1">
    <location>
        <begin position="1"/>
        <end position="49"/>
    </location>
</feature>
<protein>
    <submittedName>
        <fullName evidence="2">Uncharacterized protein</fullName>
    </submittedName>
</protein>
<dbReference type="Proteomes" id="UP000831786">
    <property type="component" value="Chromosome"/>
</dbReference>
<name>A0ABY4FPN2_9MICO</name>
<evidence type="ECO:0000313" key="3">
    <source>
        <dbReference type="Proteomes" id="UP000831786"/>
    </source>
</evidence>
<gene>
    <name evidence="2" type="ORF">MUN78_05190</name>
</gene>
<organism evidence="2 3">
    <name type="scientific">Leucobacter allii</name>
    <dbReference type="NCBI Taxonomy" id="2932247"/>
    <lineage>
        <taxon>Bacteria</taxon>
        <taxon>Bacillati</taxon>
        <taxon>Actinomycetota</taxon>
        <taxon>Actinomycetes</taxon>
        <taxon>Micrococcales</taxon>
        <taxon>Microbacteriaceae</taxon>
        <taxon>Leucobacter</taxon>
    </lineage>
</organism>
<reference evidence="2 3" key="1">
    <citation type="submission" date="2022-04" db="EMBL/GenBank/DDBJ databases">
        <title>Leucobacter sp. isolated from rhizosphere of garlic.</title>
        <authorList>
            <person name="Won M."/>
            <person name="Lee C.-M."/>
            <person name="Woen H.-Y."/>
            <person name="Kwon S.-W."/>
        </authorList>
    </citation>
    <scope>NUCLEOTIDE SEQUENCE [LARGE SCALE GENOMIC DNA]</scope>
    <source>
        <strain evidence="2 3">H21R-40</strain>
    </source>
</reference>
<dbReference type="RefSeq" id="WP_244729265.1">
    <property type="nucleotide sequence ID" value="NZ_CP095045.1"/>
</dbReference>
<sequence>MTKRFSEEEVDQRETPELEDETAAPEETTRGPRRTRSTGCWRAPPEAPP</sequence>
<feature type="compositionally biased region" description="Basic and acidic residues" evidence="1">
    <location>
        <begin position="1"/>
        <end position="16"/>
    </location>
</feature>
<dbReference type="EMBL" id="CP095045">
    <property type="protein sequence ID" value="UOQ58240.1"/>
    <property type="molecule type" value="Genomic_DNA"/>
</dbReference>
<proteinExistence type="predicted"/>
<accession>A0ABY4FPN2</accession>